<dbReference type="PANTHER" id="PTHR47874">
    <property type="entry name" value="EXPRESSED PROTEIN"/>
    <property type="match status" value="1"/>
</dbReference>
<dbReference type="SUPFAM" id="SSF56112">
    <property type="entry name" value="Protein kinase-like (PK-like)"/>
    <property type="match status" value="1"/>
</dbReference>
<keyword evidence="4 8" id="KW-0547">Nucleotide-binding</keyword>
<gene>
    <name evidence="11" type="ORF">K7X08_014991</name>
</gene>
<feature type="compositionally biased region" description="Polar residues" evidence="9">
    <location>
        <begin position="466"/>
        <end position="480"/>
    </location>
</feature>
<evidence type="ECO:0000256" key="1">
    <source>
        <dbReference type="ARBA" id="ARBA00007626"/>
    </source>
</evidence>
<evidence type="ECO:0000313" key="12">
    <source>
        <dbReference type="Proteomes" id="UP001152561"/>
    </source>
</evidence>
<dbReference type="PROSITE" id="PS00108">
    <property type="entry name" value="PROTEIN_KINASE_ST"/>
    <property type="match status" value="1"/>
</dbReference>
<accession>A0A9Q1L3B9</accession>
<dbReference type="Gene3D" id="3.30.200.20">
    <property type="entry name" value="Phosphorylase Kinase, domain 1"/>
    <property type="match status" value="1"/>
</dbReference>
<dbReference type="GO" id="GO:0004672">
    <property type="term" value="F:protein kinase activity"/>
    <property type="evidence" value="ECO:0007669"/>
    <property type="project" value="InterPro"/>
</dbReference>
<sequence length="1279" mass="144776">MPSPTNPSPFPSGPSSCLSLTHTHTRILQLTLKDLSWGIMETQNGSKSKIDDYQVVEQIGRGAFGTAFLVHHTTENKKYVLKKIPLAKQTEKFKRTAHQEMNLIAKLSHPYIVGYKDAWVEKGNWICIVTNYCEGGDMAKMIRKSRGALFPEEKLCKWLTQLLLAVDYLHSNRVLHRDVKLSNIFVTKDNDIRLGDFGLAKLLNGEGLASSVVGTPNYMCPELLADIPYGYKSDIWSLGCCMFEIAAHQAPFRAPDMTGLINKINRGTLSPLPIIYSSNLKQIIKSMLRKSPEHRPTTAELLRHQHLQPYLLRCRNPSSAFLPVKSPNSPKEKTKQSPGKSGSPRFIRDRPLRLKEKSPIFYFDESEKPLRLKEKSPVSHFDESDKPLRLKEKGPVIYFDESDNIRPRNLSDNYDTFKAKLETKRVDPTSYSAKIFVDAVDSKCWYTSEAAICNGGDPPDSLLHKGSTNIPKSSRFTSNTHSEEHVQQSEEGDGEGDKTKDLEVLSTPSGSGEADLNELDCISAKPSRMTLSGGNSAEKTRSFDEESTSSTTRPAKSDTDAELRCHASESENVGEFKEVAVDCIASERNGSSPRKDEANMVEDAKQTDKDARQALDDRVSLLKALAALAGDGHKNDWENPTQERAEALESLLEVCARLLKQEKIDELAVEKRSYIHRRFSSSCSATPAQRIKQVSSIAFPLLLHLIGYHFTYLSMMKRVWRIPDAFHMEAILQRSSEDYRKLSSGYTIARGSANTLWVRGLAGGAPSSQPAWPQVFSLFADRRSHADSLVKQDMKERVSHLRDELLAYSGDAEKFEKILADRGVLLFRRYADGSAVVELLQQLKSTPGLALQAFDWRRRQLDYCTPMTPEEYSKAIVVAGRLKNVDLAAELFKEASNKKLKSTSLYNALMTAYMFNGLAVKCQSVFRDLKREATCTPTIVTYNILISVFGRLMLIDHMEATLREINDLNIHPNVSTYNYLIAGYITAWMWDDVEKTYRIMKAGSIKPELTTHLLMLRGYAHSGKLDKMEEIYELVKGPVDQYGIPLIRSMICAYSKSSDVNKVQKIEELMRLIPKDDYRPWLNVILICLYAKEDLLDEMEDSINEAFKRNTSVTTVGVMRCIISSYFRNNAVDKLANFVSRAECAGWKICRSLYHCKMVMYGSQRRLIEMERVLSEMDKVNLDISKRTFWILLKAYTTWGENDKFHQHHLSAINFILCRYTRLEIYVFLLPLIDFETFNRTAITRSRTTTSSGGLDNGLILLVGRIVKYCCHNVFCGDV</sequence>
<evidence type="ECO:0000256" key="2">
    <source>
        <dbReference type="ARBA" id="ARBA00022679"/>
    </source>
</evidence>
<dbReference type="InterPro" id="IPR011990">
    <property type="entry name" value="TPR-like_helical_dom_sf"/>
</dbReference>
<dbReference type="SMART" id="SM00220">
    <property type="entry name" value="S_TKc"/>
    <property type="match status" value="1"/>
</dbReference>
<feature type="region of interest" description="Disordered" evidence="9">
    <location>
        <begin position="457"/>
        <end position="561"/>
    </location>
</feature>
<feature type="binding site" evidence="8">
    <location>
        <position position="82"/>
    </location>
    <ligand>
        <name>ATP</name>
        <dbReference type="ChEBI" id="CHEBI:30616"/>
    </ligand>
</feature>
<evidence type="ECO:0000256" key="5">
    <source>
        <dbReference type="ARBA" id="ARBA00022777"/>
    </source>
</evidence>
<evidence type="ECO:0000256" key="6">
    <source>
        <dbReference type="ARBA" id="ARBA00022840"/>
    </source>
</evidence>
<comment type="caution">
    <text evidence="11">The sequence shown here is derived from an EMBL/GenBank/DDBJ whole genome shotgun (WGS) entry which is preliminary data.</text>
</comment>
<dbReference type="Pfam" id="PF13812">
    <property type="entry name" value="PPR_3"/>
    <property type="match status" value="1"/>
</dbReference>
<evidence type="ECO:0000313" key="11">
    <source>
        <dbReference type="EMBL" id="KAJ8527540.1"/>
    </source>
</evidence>
<dbReference type="PANTHER" id="PTHR47874:SF1">
    <property type="entry name" value="OS05G0407900 PROTEIN"/>
    <property type="match status" value="1"/>
</dbReference>
<organism evidence="11 12">
    <name type="scientific">Anisodus acutangulus</name>
    <dbReference type="NCBI Taxonomy" id="402998"/>
    <lineage>
        <taxon>Eukaryota</taxon>
        <taxon>Viridiplantae</taxon>
        <taxon>Streptophyta</taxon>
        <taxon>Embryophyta</taxon>
        <taxon>Tracheophyta</taxon>
        <taxon>Spermatophyta</taxon>
        <taxon>Magnoliopsida</taxon>
        <taxon>eudicotyledons</taxon>
        <taxon>Gunneridae</taxon>
        <taxon>Pentapetalae</taxon>
        <taxon>asterids</taxon>
        <taxon>lamiids</taxon>
        <taxon>Solanales</taxon>
        <taxon>Solanaceae</taxon>
        <taxon>Solanoideae</taxon>
        <taxon>Hyoscyameae</taxon>
        <taxon>Anisodus</taxon>
    </lineage>
</organism>
<evidence type="ECO:0000256" key="8">
    <source>
        <dbReference type="PROSITE-ProRule" id="PRU10141"/>
    </source>
</evidence>
<evidence type="ECO:0000259" key="10">
    <source>
        <dbReference type="PROSITE" id="PS50011"/>
    </source>
</evidence>
<dbReference type="PROSITE" id="PS51375">
    <property type="entry name" value="PPR"/>
    <property type="match status" value="1"/>
</dbReference>
<keyword evidence="5" id="KW-0418">Kinase</keyword>
<dbReference type="InterPro" id="IPR000719">
    <property type="entry name" value="Prot_kinase_dom"/>
</dbReference>
<keyword evidence="3" id="KW-0677">Repeat</keyword>
<dbReference type="PROSITE" id="PS00107">
    <property type="entry name" value="PROTEIN_KINASE_ATP"/>
    <property type="match status" value="1"/>
</dbReference>
<dbReference type="Gene3D" id="1.25.40.10">
    <property type="entry name" value="Tetratricopeptide repeat domain"/>
    <property type="match status" value="3"/>
</dbReference>
<feature type="region of interest" description="Disordered" evidence="9">
    <location>
        <begin position="587"/>
        <end position="609"/>
    </location>
</feature>
<proteinExistence type="inferred from homology"/>
<protein>
    <recommendedName>
        <fullName evidence="10">Protein kinase domain-containing protein</fullName>
    </recommendedName>
</protein>
<dbReference type="AlphaFoldDB" id="A0A9Q1L3B9"/>
<comment type="similarity">
    <text evidence="1">Belongs to the PPR family. P subfamily.</text>
</comment>
<dbReference type="OrthoDB" id="185373at2759"/>
<reference evidence="12" key="1">
    <citation type="journal article" date="2023" name="Proc. Natl. Acad. Sci. U.S.A.">
        <title>Genomic and structural basis for evolution of tropane alkaloid biosynthesis.</title>
        <authorList>
            <person name="Wanga Y.-J."/>
            <person name="Taina T."/>
            <person name="Yua J.-Y."/>
            <person name="Lia J."/>
            <person name="Xua B."/>
            <person name="Chenc J."/>
            <person name="D'Auriad J.C."/>
            <person name="Huanga J.-P."/>
            <person name="Huanga S.-X."/>
        </authorList>
    </citation>
    <scope>NUCLEOTIDE SEQUENCE [LARGE SCALE GENOMIC DNA]</scope>
    <source>
        <strain evidence="12">cv. KIB-2019</strain>
    </source>
</reference>
<feature type="compositionally biased region" description="Basic and acidic residues" evidence="9">
    <location>
        <begin position="593"/>
        <end position="609"/>
    </location>
</feature>
<dbReference type="GO" id="GO:0003729">
    <property type="term" value="F:mRNA binding"/>
    <property type="evidence" value="ECO:0007669"/>
    <property type="project" value="InterPro"/>
</dbReference>
<feature type="region of interest" description="Disordered" evidence="9">
    <location>
        <begin position="321"/>
        <end position="349"/>
    </location>
</feature>
<dbReference type="InterPro" id="IPR008271">
    <property type="entry name" value="Ser/Thr_kinase_AS"/>
</dbReference>
<dbReference type="Pfam" id="PF13041">
    <property type="entry name" value="PPR_2"/>
    <property type="match status" value="1"/>
</dbReference>
<feature type="repeat" description="PPR" evidence="7">
    <location>
        <begin position="973"/>
        <end position="1007"/>
    </location>
</feature>
<evidence type="ECO:0000256" key="3">
    <source>
        <dbReference type="ARBA" id="ARBA00022737"/>
    </source>
</evidence>
<keyword evidence="2" id="KW-0808">Transferase</keyword>
<name>A0A9Q1L3B9_9SOLA</name>
<dbReference type="Proteomes" id="UP001152561">
    <property type="component" value="Unassembled WGS sequence"/>
</dbReference>
<feature type="domain" description="Protein kinase" evidence="10">
    <location>
        <begin position="53"/>
        <end position="311"/>
    </location>
</feature>
<evidence type="ECO:0000256" key="9">
    <source>
        <dbReference type="SAM" id="MobiDB-lite"/>
    </source>
</evidence>
<evidence type="ECO:0000256" key="7">
    <source>
        <dbReference type="PROSITE-ProRule" id="PRU00708"/>
    </source>
</evidence>
<evidence type="ECO:0000256" key="4">
    <source>
        <dbReference type="ARBA" id="ARBA00022741"/>
    </source>
</evidence>
<dbReference type="PROSITE" id="PS50011">
    <property type="entry name" value="PROTEIN_KINASE_DOM"/>
    <property type="match status" value="1"/>
</dbReference>
<dbReference type="InterPro" id="IPR011009">
    <property type="entry name" value="Kinase-like_dom_sf"/>
</dbReference>
<dbReference type="Gene3D" id="1.10.510.10">
    <property type="entry name" value="Transferase(Phosphotransferase) domain 1"/>
    <property type="match status" value="1"/>
</dbReference>
<dbReference type="EMBL" id="JAJAGQ010000023">
    <property type="protein sequence ID" value="KAJ8527540.1"/>
    <property type="molecule type" value="Genomic_DNA"/>
</dbReference>
<keyword evidence="12" id="KW-1185">Reference proteome</keyword>
<dbReference type="InterPro" id="IPR017441">
    <property type="entry name" value="Protein_kinase_ATP_BS"/>
</dbReference>
<dbReference type="Pfam" id="PF00069">
    <property type="entry name" value="Pkinase"/>
    <property type="match status" value="1"/>
</dbReference>
<keyword evidence="6 8" id="KW-0067">ATP-binding</keyword>
<dbReference type="GO" id="GO:0005524">
    <property type="term" value="F:ATP binding"/>
    <property type="evidence" value="ECO:0007669"/>
    <property type="project" value="UniProtKB-UniRule"/>
</dbReference>
<dbReference type="CDD" id="cd08215">
    <property type="entry name" value="STKc_Nek"/>
    <property type="match status" value="1"/>
</dbReference>
<dbReference type="InterPro" id="IPR002885">
    <property type="entry name" value="PPR_rpt"/>
</dbReference>
<dbReference type="InterPro" id="IPR044179">
    <property type="entry name" value="PPR5-like"/>
</dbReference>